<feature type="compositionally biased region" description="Basic and acidic residues" evidence="1">
    <location>
        <begin position="349"/>
        <end position="364"/>
    </location>
</feature>
<organism evidence="2">
    <name type="scientific">Eremomyces bilateralis CBS 781.70</name>
    <dbReference type="NCBI Taxonomy" id="1392243"/>
    <lineage>
        <taxon>Eukaryota</taxon>
        <taxon>Fungi</taxon>
        <taxon>Dikarya</taxon>
        <taxon>Ascomycota</taxon>
        <taxon>Pezizomycotina</taxon>
        <taxon>Dothideomycetes</taxon>
        <taxon>Dothideomycetes incertae sedis</taxon>
        <taxon>Eremomycetales</taxon>
        <taxon>Eremomycetaceae</taxon>
        <taxon>Eremomyces</taxon>
    </lineage>
</organism>
<feature type="region of interest" description="Disordered" evidence="1">
    <location>
        <begin position="223"/>
        <end position="251"/>
    </location>
</feature>
<reference evidence="4" key="2">
    <citation type="submission" date="2020-04" db="EMBL/GenBank/DDBJ databases">
        <authorList>
            <consortium name="NCBI Genome Project"/>
        </authorList>
    </citation>
    <scope>NUCLEOTIDE SEQUENCE</scope>
    <source>
        <strain evidence="4">CBS 781.70</strain>
    </source>
</reference>
<evidence type="ECO:0000256" key="1">
    <source>
        <dbReference type="SAM" id="MobiDB-lite"/>
    </source>
</evidence>
<feature type="compositionally biased region" description="Low complexity" evidence="1">
    <location>
        <begin position="624"/>
        <end position="641"/>
    </location>
</feature>
<feature type="region of interest" description="Disordered" evidence="1">
    <location>
        <begin position="1"/>
        <end position="24"/>
    </location>
</feature>
<dbReference type="RefSeq" id="XP_033535288.1">
    <property type="nucleotide sequence ID" value="XM_033678032.1"/>
</dbReference>
<feature type="region of interest" description="Disordered" evidence="1">
    <location>
        <begin position="623"/>
        <end position="647"/>
    </location>
</feature>
<evidence type="ECO:0000313" key="2">
    <source>
        <dbReference type="EMBL" id="KAF1813657.1"/>
    </source>
</evidence>
<feature type="compositionally biased region" description="Polar residues" evidence="1">
    <location>
        <begin position="497"/>
        <end position="509"/>
    </location>
</feature>
<gene>
    <name evidence="2 4" type="ORF">P152DRAFT_448083</name>
</gene>
<accession>A0A6G1G6G0</accession>
<keyword evidence="3" id="KW-1185">Reference proteome</keyword>
<dbReference type="AlphaFoldDB" id="A0A6G1G6G0"/>
<feature type="compositionally biased region" description="Basic and acidic residues" evidence="1">
    <location>
        <begin position="474"/>
        <end position="487"/>
    </location>
</feature>
<dbReference type="Proteomes" id="UP000504638">
    <property type="component" value="Unplaced"/>
</dbReference>
<feature type="compositionally biased region" description="Polar residues" evidence="1">
    <location>
        <begin position="238"/>
        <end position="248"/>
    </location>
</feature>
<feature type="compositionally biased region" description="Acidic residues" evidence="1">
    <location>
        <begin position="335"/>
        <end position="348"/>
    </location>
</feature>
<protein>
    <submittedName>
        <fullName evidence="2 4">Uncharacterized protein</fullName>
    </submittedName>
</protein>
<name>A0A6G1G6G0_9PEZI</name>
<dbReference type="EMBL" id="ML975154">
    <property type="protein sequence ID" value="KAF1813657.1"/>
    <property type="molecule type" value="Genomic_DNA"/>
</dbReference>
<sequence length="819" mass="90743">MHASYNPYGEYRGSPEQLDFNGRSAISSTPSAALPFQAFAKRTAPVRGHAKRISRNIPRDRASKLLMTHRIKRPSSVYSFSEDRLDDEYEDLEPGKRLDHSRRTSYRSSNASTPQLQRVKYPTSLQLRVYDLLLPDTSPSVGSTPEWASHRSGESLVDVSHARMSERSNVWAALPAEPSSPPTVSYPELPGRRSIPYKAHHLPYHSSPTLAPPPSLFIPPAGQQGFNDSLPSPHYIASSPTETSSLGSVNRGPSEKAIAALGILEDNPAEALRGRHRALFRNVQPRSRDYSHYMPGRKPASSGRSPSSPLARYSAGSVSAPESPGRYNPPFGNDGGEDETEEGEDEGSDEYHRQLVEQYRDIAAHHPGSTSYEEFGSNHEDDDHDDDGQQVRLVPPSPLWSRKNSKAHRILGAIVIRDDTPPTPSKKSNESEPRPRRRRPLSAAPLKMVLPRQVRRNQTEKDRYVRSRSPPPSGRRDREEGGTDPRLRNAGYAPKSYRSSAYYTRTKPPTSHPKGKKSKKQPINEPPLPLHLPSKVAAARHNSKAHLAKMVRIIGGDHTERKPSDAPSHSMSMFSDASASQSLSWYSDGGRTDPLWRSTARPGAADDHIPYPQTMERLPHLRFPSATSAPPSPTSDVSPTAMRKPSSASHVLHNVLGRHLSMSSWCMSKRHGSPQPRAKSQQPTAFDKHSVRHHRAHRVRSTPHETGSDSLTVPAKRDSFVHLLRPSMGALGGGRGLFRNVNVFEARREAAAERRRVKLKRSIRVVGNVDPNAVEVLNRRRTHAGVGERRGGEAQGVVKGGMLNGYAVRKERFGESGWL</sequence>
<feature type="region of interest" description="Disordered" evidence="1">
    <location>
        <begin position="666"/>
        <end position="713"/>
    </location>
</feature>
<feature type="compositionally biased region" description="Basic residues" evidence="1">
    <location>
        <begin position="690"/>
        <end position="701"/>
    </location>
</feature>
<reference evidence="4" key="3">
    <citation type="submission" date="2025-04" db="UniProtKB">
        <authorList>
            <consortium name="RefSeq"/>
        </authorList>
    </citation>
    <scope>IDENTIFICATION</scope>
    <source>
        <strain evidence="4">CBS 781.70</strain>
    </source>
</reference>
<feature type="region of interest" description="Disordered" evidence="1">
    <location>
        <begin position="283"/>
        <end position="531"/>
    </location>
</feature>
<proteinExistence type="predicted"/>
<evidence type="ECO:0000313" key="4">
    <source>
        <dbReference type="RefSeq" id="XP_033535288.1"/>
    </source>
</evidence>
<dbReference type="GeneID" id="54418602"/>
<reference evidence="2 4" key="1">
    <citation type="submission" date="2020-01" db="EMBL/GenBank/DDBJ databases">
        <authorList>
            <consortium name="DOE Joint Genome Institute"/>
            <person name="Haridas S."/>
            <person name="Albert R."/>
            <person name="Binder M."/>
            <person name="Bloem J."/>
            <person name="Labutti K."/>
            <person name="Salamov A."/>
            <person name="Andreopoulos B."/>
            <person name="Baker S.E."/>
            <person name="Barry K."/>
            <person name="Bills G."/>
            <person name="Bluhm B.H."/>
            <person name="Cannon C."/>
            <person name="Castanera R."/>
            <person name="Culley D.E."/>
            <person name="Daum C."/>
            <person name="Ezra D."/>
            <person name="Gonzalez J.B."/>
            <person name="Henrissat B."/>
            <person name="Kuo A."/>
            <person name="Liang C."/>
            <person name="Lipzen A."/>
            <person name="Lutzoni F."/>
            <person name="Magnuson J."/>
            <person name="Mondo S."/>
            <person name="Nolan M."/>
            <person name="Ohm R."/>
            <person name="Pangilinan J."/>
            <person name="Park H.-J."/>
            <person name="Ramirez L."/>
            <person name="Alfaro M."/>
            <person name="Sun H."/>
            <person name="Tritt A."/>
            <person name="Yoshinaga Y."/>
            <person name="Zwiers L.-H."/>
            <person name="Turgeon B.G."/>
            <person name="Goodwin S.B."/>
            <person name="Spatafora J.W."/>
            <person name="Crous P.W."/>
            <person name="Grigoriev I.V."/>
        </authorList>
    </citation>
    <scope>NUCLEOTIDE SEQUENCE</scope>
    <source>
        <strain evidence="2 4">CBS 781.70</strain>
    </source>
</reference>
<evidence type="ECO:0000313" key="3">
    <source>
        <dbReference type="Proteomes" id="UP000504638"/>
    </source>
</evidence>